<dbReference type="STRING" id="415747.SAMN03097708_01114"/>
<evidence type="ECO:0000313" key="3">
    <source>
        <dbReference type="Proteomes" id="UP000199648"/>
    </source>
</evidence>
<dbReference type="OrthoDB" id="9778494at2"/>
<dbReference type="InterPro" id="IPR011990">
    <property type="entry name" value="TPR-like_helical_dom_sf"/>
</dbReference>
<feature type="signal peptide" evidence="1">
    <location>
        <begin position="1"/>
        <end position="28"/>
    </location>
</feature>
<dbReference type="SUPFAM" id="SSF48452">
    <property type="entry name" value="TPR-like"/>
    <property type="match status" value="2"/>
</dbReference>
<dbReference type="EMBL" id="FMWD01000003">
    <property type="protein sequence ID" value="SCZ55358.1"/>
    <property type="molecule type" value="Genomic_DNA"/>
</dbReference>
<evidence type="ECO:0000313" key="2">
    <source>
        <dbReference type="EMBL" id="SCZ55358.1"/>
    </source>
</evidence>
<sequence length="523" mass="58725">MLRDNFGVKKIAAIILIMGLISPLSAIANEQAAIGEVDFETACDESVQPDFNHALGLMHHMMYQEARERFEAIIEADPACAMAYWGAATTLFQPLWATRPTDEEVQSGWRLIEQARTRADSRREALLIEASGAFFREPGTAEFPTRLRRWVEAMKDPYEAYPDDPDIASLYALSRLTLAQRVDDSDPLFDEAETILRQIHEQHPRHPGAIHYTIHVTDADGRAENALDIVEAYRKIAPEVPHAMHMPSHIYVRLGEWPKVIEWNRESADAALDRPVNGAVSLHYIHAADYLVYAHLQRGNWDRAEAVVEEALAKGPYQRNFITAFHAASMPARLAVERRNWEKAVNLKPRSLDYLPWDESPWAEGQTWYARGLGAVHTGDLELAREAEARLRDLRENARAAGDDDIATYIEIDRLVLDGRIAHAQGDGQEALTLTRSAAELETTVEKHPVSPGALLPPYEALGDLFMELDRPAEALEAYREAEDVWPGRYHTRMGAARAAEAVDAQAARENGTRQLATARQTH</sequence>
<dbReference type="Gene3D" id="1.25.40.10">
    <property type="entry name" value="Tetratricopeptide repeat domain"/>
    <property type="match status" value="2"/>
</dbReference>
<name>A0A1G5Q146_9GAMM</name>
<gene>
    <name evidence="2" type="ORF">SAMN03097708_01114</name>
</gene>
<dbReference type="RefSeq" id="WP_092993695.1">
    <property type="nucleotide sequence ID" value="NZ_FMWD01000003.1"/>
</dbReference>
<dbReference type="PANTHER" id="PTHR45588">
    <property type="entry name" value="TPR DOMAIN-CONTAINING PROTEIN"/>
    <property type="match status" value="1"/>
</dbReference>
<evidence type="ECO:0008006" key="4">
    <source>
        <dbReference type="Google" id="ProtNLM"/>
    </source>
</evidence>
<dbReference type="PANTHER" id="PTHR45588:SF1">
    <property type="entry name" value="WW DOMAIN-CONTAINING PROTEIN"/>
    <property type="match status" value="1"/>
</dbReference>
<accession>A0A1G5Q146</accession>
<proteinExistence type="predicted"/>
<dbReference type="Proteomes" id="UP000199648">
    <property type="component" value="Unassembled WGS sequence"/>
</dbReference>
<feature type="chain" id="PRO_5011712087" description="Tetratricopeptide repeat-containing protein" evidence="1">
    <location>
        <begin position="29"/>
        <end position="523"/>
    </location>
</feature>
<keyword evidence="3" id="KW-1185">Reference proteome</keyword>
<evidence type="ECO:0000256" key="1">
    <source>
        <dbReference type="SAM" id="SignalP"/>
    </source>
</evidence>
<reference evidence="2 3" key="1">
    <citation type="submission" date="2016-10" db="EMBL/GenBank/DDBJ databases">
        <authorList>
            <person name="de Groot N.N."/>
        </authorList>
    </citation>
    <scope>NUCLEOTIDE SEQUENCE [LARGE SCALE GENOMIC DNA]</scope>
    <source>
        <strain evidence="2 3">HLD2</strain>
    </source>
</reference>
<keyword evidence="1" id="KW-0732">Signal</keyword>
<protein>
    <recommendedName>
        <fullName evidence="4">Tetratricopeptide repeat-containing protein</fullName>
    </recommendedName>
</protein>
<dbReference type="AlphaFoldDB" id="A0A1G5Q146"/>
<organism evidence="2 3">
    <name type="scientific">Thiohalomonas denitrificans</name>
    <dbReference type="NCBI Taxonomy" id="415747"/>
    <lineage>
        <taxon>Bacteria</taxon>
        <taxon>Pseudomonadati</taxon>
        <taxon>Pseudomonadota</taxon>
        <taxon>Gammaproteobacteria</taxon>
        <taxon>Thiohalomonadales</taxon>
        <taxon>Thiohalomonadaceae</taxon>
        <taxon>Thiohalomonas</taxon>
    </lineage>
</organism>